<feature type="compositionally biased region" description="Basic and acidic residues" evidence="1">
    <location>
        <begin position="109"/>
        <end position="142"/>
    </location>
</feature>
<protein>
    <submittedName>
        <fullName evidence="2">Uncharacterized protein</fullName>
    </submittedName>
</protein>
<gene>
    <name evidence="2" type="ORF">Tci_159400</name>
</gene>
<dbReference type="AlphaFoldDB" id="A0A699GSB6"/>
<organism evidence="2">
    <name type="scientific">Tanacetum cinerariifolium</name>
    <name type="common">Dalmatian daisy</name>
    <name type="synonym">Chrysanthemum cinerariifolium</name>
    <dbReference type="NCBI Taxonomy" id="118510"/>
    <lineage>
        <taxon>Eukaryota</taxon>
        <taxon>Viridiplantae</taxon>
        <taxon>Streptophyta</taxon>
        <taxon>Embryophyta</taxon>
        <taxon>Tracheophyta</taxon>
        <taxon>Spermatophyta</taxon>
        <taxon>Magnoliopsida</taxon>
        <taxon>eudicotyledons</taxon>
        <taxon>Gunneridae</taxon>
        <taxon>Pentapetalae</taxon>
        <taxon>asterids</taxon>
        <taxon>campanulids</taxon>
        <taxon>Asterales</taxon>
        <taxon>Asteraceae</taxon>
        <taxon>Asteroideae</taxon>
        <taxon>Anthemideae</taxon>
        <taxon>Anthemidinae</taxon>
        <taxon>Tanacetum</taxon>
    </lineage>
</organism>
<feature type="region of interest" description="Disordered" evidence="1">
    <location>
        <begin position="109"/>
        <end position="182"/>
    </location>
</feature>
<accession>A0A699GSB6</accession>
<name>A0A699GSB6_TANCI</name>
<dbReference type="EMBL" id="BKCJ010037176">
    <property type="protein sequence ID" value="GEV87423.1"/>
    <property type="molecule type" value="Genomic_DNA"/>
</dbReference>
<comment type="caution">
    <text evidence="2">The sequence shown here is derived from an EMBL/GenBank/DDBJ whole genome shotgun (WGS) entry which is preliminary data.</text>
</comment>
<sequence>MAQQIILAAQLVPKFQGIGRCNNYAILQSIPCSPKYKIVEQIFLDHSLSYALTATDNLFTIPATIEIIQSFIQRVGYQGVVEKKQVVKREKDVRSYVDKFDASMIHDDVNDSGDRIEPRIHKEHSKVVVDDDDNKEEKKDEKEGDEMGSLEIRTKKMDDEFHSQRHDDHHEDDAPPEGEKRRVPTIFDRARMEATLNDMLGNQFRNAKEYANHLKQATNFMENQIVRESRKEDIRRLVPRPLVFYGPQWNLDEPPMYLYNKDPFFLKNGNTEEKKYILSLHKIKAERFTEADLEEKINRWVRKEFKNFNEDARLSIQHWKDSWHKSVCKQNQRKVRDN</sequence>
<evidence type="ECO:0000313" key="2">
    <source>
        <dbReference type="EMBL" id="GEV87423.1"/>
    </source>
</evidence>
<reference evidence="2" key="1">
    <citation type="journal article" date="2019" name="Sci. Rep.">
        <title>Draft genome of Tanacetum cinerariifolium, the natural source of mosquito coil.</title>
        <authorList>
            <person name="Yamashiro T."/>
            <person name="Shiraishi A."/>
            <person name="Satake H."/>
            <person name="Nakayama K."/>
        </authorList>
    </citation>
    <scope>NUCLEOTIDE SEQUENCE</scope>
</reference>
<proteinExistence type="predicted"/>
<feature type="compositionally biased region" description="Basic and acidic residues" evidence="1">
    <location>
        <begin position="152"/>
        <end position="182"/>
    </location>
</feature>
<evidence type="ECO:0000256" key="1">
    <source>
        <dbReference type="SAM" id="MobiDB-lite"/>
    </source>
</evidence>